<sequence length="629" mass="69715">NSCAMVNPGAFLGSRKEFLAAQQELYATSITENHVADTVADIQRRYFKRYPLSLPHNEEPSSEWLANVNDDAPDEDLLLPDQSALDEQAFKAAMSTYNEQVKLLKFRKDQISRRLQYQYNKGKAPAKRIEVGSNDPIAIMQAKLTGVPMKKPRLRQAYNIWERVKTGNVSQHLRAAIRSQVYRDCFNELDEDEKKEYEKEAVEEHKATLAKIEEGLNGPASQDPEDRQRVLAALPNFVQPILDLITQHSGWKATLIVGGPEPADHGRLNIMSFHSGETSGSVKMNFGRAERRAYKDYVTPIFGSFLKKCYTVEECRAAALTNSDAISLMEALCTDGGDSYCVDSAEDAVNNSRIARTPGTRTASGSSQGNDTPSTPISRPTYKVPARIGPPIHLKKPVQDLHATPSPTTAAPEKRRRNKSVTEEGTTSVGPNDGPRKRLRSSKPAATHATHSAEVSTPPGGMRTRARAVAEESAAPLTPAQLSAAPDWFLPIYQMLLSGDLGPAWTKLVREWAHFESAEKFEEKGKLGSAGRPACISLWIKYARSASFRPDLGPLPRFEEAFNRSNSILRRDTSGDLTNLRRPGKNGLLSVVAALFFWGVSSKEVPHNQCWMVAVDDVYWVIHYLGLNK</sequence>
<dbReference type="Proteomes" id="UP000807469">
    <property type="component" value="Unassembled WGS sequence"/>
</dbReference>
<name>A0A9P5YKD2_9AGAR</name>
<organism evidence="2 3">
    <name type="scientific">Pholiota conissans</name>
    <dbReference type="NCBI Taxonomy" id="109636"/>
    <lineage>
        <taxon>Eukaryota</taxon>
        <taxon>Fungi</taxon>
        <taxon>Dikarya</taxon>
        <taxon>Basidiomycota</taxon>
        <taxon>Agaricomycotina</taxon>
        <taxon>Agaricomycetes</taxon>
        <taxon>Agaricomycetidae</taxon>
        <taxon>Agaricales</taxon>
        <taxon>Agaricineae</taxon>
        <taxon>Strophariaceae</taxon>
        <taxon>Pholiota</taxon>
    </lineage>
</organism>
<protein>
    <submittedName>
        <fullName evidence="2">Uncharacterized protein</fullName>
    </submittedName>
</protein>
<comment type="caution">
    <text evidence="2">The sequence shown here is derived from an EMBL/GenBank/DDBJ whole genome shotgun (WGS) entry which is preliminary data.</text>
</comment>
<evidence type="ECO:0000313" key="2">
    <source>
        <dbReference type="EMBL" id="KAF9471423.1"/>
    </source>
</evidence>
<dbReference type="OrthoDB" id="3033067at2759"/>
<feature type="region of interest" description="Disordered" evidence="1">
    <location>
        <begin position="352"/>
        <end position="472"/>
    </location>
</feature>
<proteinExistence type="predicted"/>
<reference evidence="2" key="1">
    <citation type="submission" date="2020-11" db="EMBL/GenBank/DDBJ databases">
        <authorList>
            <consortium name="DOE Joint Genome Institute"/>
            <person name="Ahrendt S."/>
            <person name="Riley R."/>
            <person name="Andreopoulos W."/>
            <person name="Labutti K."/>
            <person name="Pangilinan J."/>
            <person name="Ruiz-Duenas F.J."/>
            <person name="Barrasa J.M."/>
            <person name="Sanchez-Garcia M."/>
            <person name="Camarero S."/>
            <person name="Miyauchi S."/>
            <person name="Serrano A."/>
            <person name="Linde D."/>
            <person name="Babiker R."/>
            <person name="Drula E."/>
            <person name="Ayuso-Fernandez I."/>
            <person name="Pacheco R."/>
            <person name="Padilla G."/>
            <person name="Ferreira P."/>
            <person name="Barriuso J."/>
            <person name="Kellner H."/>
            <person name="Castanera R."/>
            <person name="Alfaro M."/>
            <person name="Ramirez L."/>
            <person name="Pisabarro A.G."/>
            <person name="Kuo A."/>
            <person name="Tritt A."/>
            <person name="Lipzen A."/>
            <person name="He G."/>
            <person name="Yan M."/>
            <person name="Ng V."/>
            <person name="Cullen D."/>
            <person name="Martin F."/>
            <person name="Rosso M.-N."/>
            <person name="Henrissat B."/>
            <person name="Hibbett D."/>
            <person name="Martinez A.T."/>
            <person name="Grigoriev I.V."/>
        </authorList>
    </citation>
    <scope>NUCLEOTIDE SEQUENCE</scope>
    <source>
        <strain evidence="2">CIRM-BRFM 674</strain>
    </source>
</reference>
<gene>
    <name evidence="2" type="ORF">BDN70DRAFT_820018</name>
</gene>
<accession>A0A9P5YKD2</accession>
<feature type="compositionally biased region" description="Polar residues" evidence="1">
    <location>
        <begin position="352"/>
        <end position="378"/>
    </location>
</feature>
<evidence type="ECO:0000256" key="1">
    <source>
        <dbReference type="SAM" id="MobiDB-lite"/>
    </source>
</evidence>
<feature type="non-terminal residue" evidence="2">
    <location>
        <position position="1"/>
    </location>
</feature>
<dbReference type="EMBL" id="MU155688">
    <property type="protein sequence ID" value="KAF9471423.1"/>
    <property type="molecule type" value="Genomic_DNA"/>
</dbReference>
<keyword evidence="3" id="KW-1185">Reference proteome</keyword>
<dbReference type="AlphaFoldDB" id="A0A9P5YKD2"/>
<evidence type="ECO:0000313" key="3">
    <source>
        <dbReference type="Proteomes" id="UP000807469"/>
    </source>
</evidence>